<dbReference type="Gene3D" id="1.25.40.10">
    <property type="entry name" value="Tetratricopeptide repeat domain"/>
    <property type="match status" value="3"/>
</dbReference>
<evidence type="ECO:0000313" key="2">
    <source>
        <dbReference type="EMBL" id="QDU94896.1"/>
    </source>
</evidence>
<dbReference type="InterPro" id="IPR011990">
    <property type="entry name" value="TPR-like_helical_dom_sf"/>
</dbReference>
<feature type="signal peptide" evidence="1">
    <location>
        <begin position="1"/>
        <end position="27"/>
    </location>
</feature>
<protein>
    <recommendedName>
        <fullName evidence="4">Tetratricopeptide repeat protein</fullName>
    </recommendedName>
</protein>
<evidence type="ECO:0000313" key="3">
    <source>
        <dbReference type="Proteomes" id="UP000317648"/>
    </source>
</evidence>
<dbReference type="OrthoDB" id="223661at2"/>
<feature type="chain" id="PRO_5021900528" description="Tetratricopeptide repeat protein" evidence="1">
    <location>
        <begin position="28"/>
        <end position="875"/>
    </location>
</feature>
<dbReference type="Proteomes" id="UP000317648">
    <property type="component" value="Chromosome"/>
</dbReference>
<proteinExistence type="predicted"/>
<dbReference type="KEGG" id="lcre:Pla8534_27040"/>
<dbReference type="EMBL" id="CP036433">
    <property type="protein sequence ID" value="QDU94896.1"/>
    <property type="molecule type" value="Genomic_DNA"/>
</dbReference>
<gene>
    <name evidence="2" type="ORF">Pla8534_27040</name>
</gene>
<evidence type="ECO:0000256" key="1">
    <source>
        <dbReference type="SAM" id="SignalP"/>
    </source>
</evidence>
<reference evidence="2 3" key="1">
    <citation type="submission" date="2019-02" db="EMBL/GenBank/DDBJ databases">
        <title>Deep-cultivation of Planctomycetes and their phenomic and genomic characterization uncovers novel biology.</title>
        <authorList>
            <person name="Wiegand S."/>
            <person name="Jogler M."/>
            <person name="Boedeker C."/>
            <person name="Pinto D."/>
            <person name="Vollmers J."/>
            <person name="Rivas-Marin E."/>
            <person name="Kohn T."/>
            <person name="Peeters S.H."/>
            <person name="Heuer A."/>
            <person name="Rast P."/>
            <person name="Oberbeckmann S."/>
            <person name="Bunk B."/>
            <person name="Jeske O."/>
            <person name="Meyerdierks A."/>
            <person name="Storesund J.E."/>
            <person name="Kallscheuer N."/>
            <person name="Luecker S."/>
            <person name="Lage O.M."/>
            <person name="Pohl T."/>
            <person name="Merkel B.J."/>
            <person name="Hornburger P."/>
            <person name="Mueller R.-W."/>
            <person name="Bruemmer F."/>
            <person name="Labrenz M."/>
            <person name="Spormann A.M."/>
            <person name="Op den Camp H."/>
            <person name="Overmann J."/>
            <person name="Amann R."/>
            <person name="Jetten M.S.M."/>
            <person name="Mascher T."/>
            <person name="Medema M.H."/>
            <person name="Devos D.P."/>
            <person name="Kaster A.-K."/>
            <person name="Ovreas L."/>
            <person name="Rohde M."/>
            <person name="Galperin M.Y."/>
            <person name="Jogler C."/>
        </authorList>
    </citation>
    <scope>NUCLEOTIDE SEQUENCE [LARGE SCALE GENOMIC DNA]</scope>
    <source>
        <strain evidence="2 3">Pla85_3_4</strain>
    </source>
</reference>
<dbReference type="RefSeq" id="WP_145053686.1">
    <property type="nucleotide sequence ID" value="NZ_CP036433.1"/>
</dbReference>
<name>A0A518DSS9_9BACT</name>
<dbReference type="SUPFAM" id="SSF48452">
    <property type="entry name" value="TPR-like"/>
    <property type="match status" value="1"/>
</dbReference>
<evidence type="ECO:0008006" key="4">
    <source>
        <dbReference type="Google" id="ProtNLM"/>
    </source>
</evidence>
<keyword evidence="3" id="KW-1185">Reference proteome</keyword>
<keyword evidence="1" id="KW-0732">Signal</keyword>
<dbReference type="AlphaFoldDB" id="A0A518DSS9"/>
<accession>A0A518DSS9</accession>
<dbReference type="Pfam" id="PF13432">
    <property type="entry name" value="TPR_16"/>
    <property type="match status" value="2"/>
</dbReference>
<organism evidence="2 3">
    <name type="scientific">Lignipirellula cremea</name>
    <dbReference type="NCBI Taxonomy" id="2528010"/>
    <lineage>
        <taxon>Bacteria</taxon>
        <taxon>Pseudomonadati</taxon>
        <taxon>Planctomycetota</taxon>
        <taxon>Planctomycetia</taxon>
        <taxon>Pirellulales</taxon>
        <taxon>Pirellulaceae</taxon>
        <taxon>Lignipirellula</taxon>
    </lineage>
</organism>
<sequence precursor="true">MISIFPTAHRQAAPTIRLAIALSLSLAAVLGPAPQARLQAQQPGAPANESQKVEQFLSALGLVDLQILHLENQLEKAAGAPKDALAKRLADLYAERLMSASSDPATYARVEQQIRPLLERFPEANTTSLQVMLLQADFTRAETRLHEWLVDRSKQDAFDDARSILQRIAPALNRHQQELNASYDELRKKVNNETDEEKIQALEQDAVRRAAVTGRATFFAGWANYYQGLTEKGDASADALKIARSAFRRLLDIDPKTAYADLTADDLGLESIWRSRALVGLAQTETALGNMADSARLFSFLEDVSVPLAIRDLSASYRLQAMLYVGKLDDALVFARQQAGSLGGHATQGKISFCVALLGAGFETSSPNEQTKELGELGVRALARLGRVDYLKTYLREKNIQAPDDPGFYLQWLRGEQQFDLASASKANEDYSTALATFKAALKSPEAKTDVLAAGECRYKAALCLYHLGELQQAAVEFEQAIPVLKASPGDSALNAAWSAFVAYYRLAAGGDPRHASSAIAMLERIKTDFPRSDKAKQADTYIARLKQAAGSTADSIANWSRVAPTDPNYTTALYEIARLQQQGWKEAAERGAGQSTAARQAFDAIAKYLQAKGAEGGRKLELLLLGYEIAVGEKDTDAAGAYLAQAAQQAAGLGPEVSAMPRFHYLALKEAQSKGSQAAVETHSNWLMENAPGSPYEGLAVILTAQKIDRDIKAKLAASQPVDYEQAYQVYKRLAQVTGESAEAMQSQKNARVANSRLATYEMETGRSQQAARRLERLLQTDPTNKDYLLRTAEAAHAAGEYAQSLEVARTLQQGLPKNTAEWYQAKWLQIDSLRQVDAANAKIVLRQFRVLYPKVPFAPWEEKFKQLDQQLGG</sequence>